<dbReference type="PANTHER" id="PTHR12308:SF87">
    <property type="entry name" value="ANOCTAMIN"/>
    <property type="match status" value="1"/>
</dbReference>
<evidence type="ECO:0000313" key="13">
    <source>
        <dbReference type="Proteomes" id="UP001321473"/>
    </source>
</evidence>
<feature type="transmembrane region" description="Helical" evidence="8">
    <location>
        <begin position="599"/>
        <end position="620"/>
    </location>
</feature>
<evidence type="ECO:0000256" key="6">
    <source>
        <dbReference type="ARBA" id="ARBA00023136"/>
    </source>
</evidence>
<evidence type="ECO:0000256" key="4">
    <source>
        <dbReference type="ARBA" id="ARBA00022692"/>
    </source>
</evidence>
<dbReference type="Pfam" id="PF04547">
    <property type="entry name" value="Anoctamin"/>
    <property type="match status" value="1"/>
</dbReference>
<dbReference type="GO" id="GO:0005886">
    <property type="term" value="C:plasma membrane"/>
    <property type="evidence" value="ECO:0007669"/>
    <property type="project" value="UniProtKB-SubCell"/>
</dbReference>
<dbReference type="InterPro" id="IPR007632">
    <property type="entry name" value="Anoctamin"/>
</dbReference>
<evidence type="ECO:0000256" key="8">
    <source>
        <dbReference type="RuleBase" id="RU280814"/>
    </source>
</evidence>
<evidence type="ECO:0000256" key="2">
    <source>
        <dbReference type="ARBA" id="ARBA00009671"/>
    </source>
</evidence>
<feature type="transmembrane region" description="Helical" evidence="8">
    <location>
        <begin position="893"/>
        <end position="914"/>
    </location>
</feature>
<dbReference type="Proteomes" id="UP001321473">
    <property type="component" value="Unassembled WGS sequence"/>
</dbReference>
<feature type="transmembrane region" description="Helical" evidence="8">
    <location>
        <begin position="401"/>
        <end position="428"/>
    </location>
</feature>
<comment type="similarity">
    <text evidence="2 8">Belongs to the anoctamin family.</text>
</comment>
<protein>
    <recommendedName>
        <fullName evidence="8">Anoctamin</fullName>
    </recommendedName>
</protein>
<feature type="transmembrane region" description="Helical" evidence="8">
    <location>
        <begin position="811"/>
        <end position="835"/>
    </location>
</feature>
<dbReference type="InterPro" id="IPR032394">
    <property type="entry name" value="Anoct_dimer"/>
</dbReference>
<feature type="region of interest" description="Disordered" evidence="9">
    <location>
        <begin position="132"/>
        <end position="155"/>
    </location>
</feature>
<keyword evidence="7" id="KW-0325">Glycoprotein</keyword>
<dbReference type="GO" id="GO:0005254">
    <property type="term" value="F:chloride channel activity"/>
    <property type="evidence" value="ECO:0007669"/>
    <property type="project" value="TreeGrafter"/>
</dbReference>
<feature type="transmembrane region" description="Helical" evidence="8">
    <location>
        <begin position="555"/>
        <end position="579"/>
    </location>
</feature>
<feature type="domain" description="Anoctamin dimerisation" evidence="11">
    <location>
        <begin position="167"/>
        <end position="387"/>
    </location>
</feature>
<evidence type="ECO:0000259" key="11">
    <source>
        <dbReference type="Pfam" id="PF16178"/>
    </source>
</evidence>
<dbReference type="GO" id="GO:0046983">
    <property type="term" value="F:protein dimerization activity"/>
    <property type="evidence" value="ECO:0007669"/>
    <property type="project" value="InterPro"/>
</dbReference>
<comment type="caution">
    <text evidence="12">The sequence shown here is derived from an EMBL/GenBank/DDBJ whole genome shotgun (WGS) entry which is preliminary data.</text>
</comment>
<sequence>MTPTFQAVERAEQPATCGDPPSVPSSAAAADPAAVPAMPRLGHYSEKYELNGGGSEQPQASYGSFRRDEQGALLSHDHLALCYSVTQAVKSVRVAYTPHGADEWCVVAADARSPWLAAVAFQLGVFEKQRLSGGRPRAQNTADDELESQASDHGLVMGPVPNQAPLFFRDGKRRIDYVLVYEDSEGARLGKHDEWRSTFMANLRQAGLDMEEELVEGESKSTHFIKLSVPWPVLLRYAEELCLRAPLQAHPNPSVNWSAGVLAALRIPNIMEAEVPNKPLDYYTCTFKRSKLDRFLGSDNQDEYFTVTQRVCVAYEILQTARYGARRKAQIGIDRLIEEGVYTAAFPLHEGDYRKPSGNVPPNLWNRRQVLYEFWARWSCWYKYQPLDHIREYFGEKIGIYFAWLGFYTGWLLPAAAVGFLVFLYGIFTIGNDGPTNEICNSDQKYRMCPRCDEKYGCDYWYISDNCIFTKITYLFDHPGTVFYAIFVSFWAVTFLEYWKRKSASLAHHWDCMDFEEEEERPRPEFAARASHVERNPITGAKEPAFPARVRKQRIAAGVAILLLMIALVLVFMVSVIVYRVLVSIPLFRSQSFKGLASVIASSSGAFVNLIFIMILGKVYERLAYRLTQWEMHRTQTDFDNNLTLKVFLFQFVNFYSSIFYIAFFKGRFVGYPGKYGHLLGLRNEECSGSDCLSELAQQLAVIMVGKQMINNAQEILVPKVKAWWHRHKTKMVYRESLTRWEQDYQLIQNEGLFQEYLEMVLQFGFITIFVAAFPLAPLFALLNNWVEIRLDAQKFVCETRRCVPERAQNIGIWFSILEFLAKAAVISNAFLIAFTSDFLTRTMYRYEFDWDLKGYINFTLAHAPNGSLSLPCRYRDLRDEKGNWTFFHWKLLAVRLAFVIIFEHVVFCVCRLIDLVVPDIPNQLELKIKRERYLAKQALADSETIMKVAQRKDDDDDEEAEPPAV</sequence>
<evidence type="ECO:0000256" key="9">
    <source>
        <dbReference type="SAM" id="MobiDB-lite"/>
    </source>
</evidence>
<evidence type="ECO:0000256" key="5">
    <source>
        <dbReference type="ARBA" id="ARBA00022989"/>
    </source>
</evidence>
<gene>
    <name evidence="12" type="ORF">V5799_033658</name>
</gene>
<keyword evidence="4 8" id="KW-0812">Transmembrane</keyword>
<keyword evidence="6 8" id="KW-0472">Membrane</keyword>
<name>A0AAQ4DMN9_AMBAM</name>
<feature type="transmembrane region" description="Helical" evidence="8">
    <location>
        <begin position="760"/>
        <end position="783"/>
    </location>
</feature>
<evidence type="ECO:0000313" key="12">
    <source>
        <dbReference type="EMBL" id="KAK8763729.1"/>
    </source>
</evidence>
<evidence type="ECO:0000259" key="10">
    <source>
        <dbReference type="Pfam" id="PF04547"/>
    </source>
</evidence>
<dbReference type="EMBL" id="JARKHS020029058">
    <property type="protein sequence ID" value="KAK8763729.1"/>
    <property type="molecule type" value="Genomic_DNA"/>
</dbReference>
<keyword evidence="3" id="KW-1003">Cell membrane</keyword>
<accession>A0AAQ4DMN9</accession>
<feature type="transmembrane region" description="Helical" evidence="8">
    <location>
        <begin position="641"/>
        <end position="664"/>
    </location>
</feature>
<organism evidence="12 13">
    <name type="scientific">Amblyomma americanum</name>
    <name type="common">Lone star tick</name>
    <dbReference type="NCBI Taxonomy" id="6943"/>
    <lineage>
        <taxon>Eukaryota</taxon>
        <taxon>Metazoa</taxon>
        <taxon>Ecdysozoa</taxon>
        <taxon>Arthropoda</taxon>
        <taxon>Chelicerata</taxon>
        <taxon>Arachnida</taxon>
        <taxon>Acari</taxon>
        <taxon>Parasitiformes</taxon>
        <taxon>Ixodida</taxon>
        <taxon>Ixodoidea</taxon>
        <taxon>Ixodidae</taxon>
        <taxon>Amblyomminae</taxon>
        <taxon>Amblyomma</taxon>
    </lineage>
</organism>
<evidence type="ECO:0000256" key="7">
    <source>
        <dbReference type="ARBA" id="ARBA00023180"/>
    </source>
</evidence>
<dbReference type="PANTHER" id="PTHR12308">
    <property type="entry name" value="ANOCTAMIN"/>
    <property type="match status" value="1"/>
</dbReference>
<evidence type="ECO:0000256" key="1">
    <source>
        <dbReference type="ARBA" id="ARBA00004651"/>
    </source>
</evidence>
<reference evidence="12 13" key="1">
    <citation type="journal article" date="2023" name="Arcadia Sci">
        <title>De novo assembly of a long-read Amblyomma americanum tick genome.</title>
        <authorList>
            <person name="Chou S."/>
            <person name="Poskanzer K.E."/>
            <person name="Rollins M."/>
            <person name="Thuy-Boun P.S."/>
        </authorList>
    </citation>
    <scope>NUCLEOTIDE SEQUENCE [LARGE SCALE GENOMIC DNA]</scope>
    <source>
        <strain evidence="12">F_SG_1</strain>
        <tissue evidence="12">Salivary glands</tissue>
    </source>
</reference>
<proteinExistence type="inferred from homology"/>
<feature type="domain" description="Anoctamin transmembrane" evidence="10">
    <location>
        <begin position="390"/>
        <end position="932"/>
    </location>
</feature>
<dbReference type="Pfam" id="PF16178">
    <property type="entry name" value="Anoct_dimer"/>
    <property type="match status" value="1"/>
</dbReference>
<keyword evidence="5 8" id="KW-1133">Transmembrane helix</keyword>
<keyword evidence="13" id="KW-1185">Reference proteome</keyword>
<dbReference type="InterPro" id="IPR049452">
    <property type="entry name" value="Anoctamin_TM"/>
</dbReference>
<comment type="subcellular location">
    <subcellularLocation>
        <location evidence="1">Cell membrane</location>
        <topology evidence="1">Multi-pass membrane protein</topology>
    </subcellularLocation>
    <subcellularLocation>
        <location evidence="8">Membrane</location>
        <topology evidence="8">Multi-pass membrane protein</topology>
    </subcellularLocation>
</comment>
<feature type="transmembrane region" description="Helical" evidence="8">
    <location>
        <begin position="481"/>
        <end position="499"/>
    </location>
</feature>
<evidence type="ECO:0000256" key="3">
    <source>
        <dbReference type="ARBA" id="ARBA00022475"/>
    </source>
</evidence>
<feature type="region of interest" description="Disordered" evidence="9">
    <location>
        <begin position="1"/>
        <end position="32"/>
    </location>
</feature>
<dbReference type="AlphaFoldDB" id="A0AAQ4DMN9"/>